<protein>
    <recommendedName>
        <fullName evidence="9">DNA 3'-5' helicase</fullName>
        <ecNumber evidence="9">5.6.2.4</ecNumber>
    </recommendedName>
</protein>
<dbReference type="InterPro" id="IPR013986">
    <property type="entry name" value="DExx_box_DNA_helicase_dom_sf"/>
</dbReference>
<evidence type="ECO:0000256" key="1">
    <source>
        <dbReference type="ARBA" id="ARBA00009922"/>
    </source>
</evidence>
<dbReference type="EMBL" id="JNAL01000018">
    <property type="protein sequence ID" value="KGF94475.1"/>
    <property type="molecule type" value="Genomic_DNA"/>
</dbReference>
<dbReference type="GO" id="GO:0043138">
    <property type="term" value="F:3'-5' DNA helicase activity"/>
    <property type="evidence" value="ECO:0007669"/>
    <property type="project" value="UniProtKB-EC"/>
</dbReference>
<dbReference type="PROSITE" id="PS51198">
    <property type="entry name" value="UVRD_HELICASE_ATP_BIND"/>
    <property type="match status" value="1"/>
</dbReference>
<dbReference type="CDD" id="cd18807">
    <property type="entry name" value="SF1_C_UvrD"/>
    <property type="match status" value="1"/>
</dbReference>
<keyword evidence="4 11" id="KW-0347">Helicase</keyword>
<dbReference type="Gene3D" id="1.10.486.10">
    <property type="entry name" value="PCRA, domain 4"/>
    <property type="match status" value="1"/>
</dbReference>
<evidence type="ECO:0000256" key="7">
    <source>
        <dbReference type="ARBA" id="ARBA00023235"/>
    </source>
</evidence>
<dbReference type="Proteomes" id="UP000030355">
    <property type="component" value="Unassembled WGS sequence"/>
</dbReference>
<sequence length="802" mass="91976">MSQTNNFLFKSLNNEQLQAVKHVYGPLLVVAGAGSGKTKALTHRIANLIENNSIDPYNILAVTFTNKAAKEMKARLEVLLAQELAFNQFGQPWTTLEEIDQNQLRTNVHQERLQNLWIGTFHSLFSRLLRYDIEKYTDPEGLKWTRQFSIYDETDSQTLVKEIISQDMNLDPKRYDPKKIKRLISNAKNQCLTSNDLSEKADNNFDKTVAEAYKRYRISLSKNNSLDFDDLLLLPVFLLRQNDIVRDYWHKRFKHILVDEYQDTNRTQYELIKLITAGNTEPKKFFNWEDRSIFVVGDADQSIYSFRAADFRILIGFQEDFKTSINDGTKSSLIKLEENYRSSSNILDAANSLIENNSERIDKVLKATKEKGELLTLLSCDDEISEAEAITNKIKSLNNYNQNPIWKNFAILYRTRAQSRVLEESLVRWRIPYTIFGGLRFYDRREIKDAIAYLKVLVNSSDNVSLLRIINVPRRGIGKTTIQKLNELSNRLNIPLWEVLNDKQSLEETIGRSSKGINKFTEIMNDLLCYLENSGPAQLLQLILEKSGYLSDLLSSGTEESEDRRNNLQELINAATQYEEETESGDVEGFLSTAALTTDNDTKKNNPNSVTLMTLHNSKGLEFQNVFITGLEQGLFPSHRSIDTPSLLEEERRLCYVGITRAKERVFLSHARERRLWGGMREATIPSIFLSEIPEDLMYGELPQTGGASIRRDWHLDRLTRVDRNNTNEFVNKPINAVRKLYSGPSKGKSWIVGDMLIHSKFGKGEIIHIFGSGEKISLAVKFGDKGSKILDPRLAPIRYVS</sequence>
<dbReference type="GO" id="GO:0016887">
    <property type="term" value="F:ATP hydrolysis activity"/>
    <property type="evidence" value="ECO:0007669"/>
    <property type="project" value="RHEA"/>
</dbReference>
<comment type="catalytic activity">
    <reaction evidence="10">
        <text>ATP + H2O = ADP + phosphate + H(+)</text>
        <dbReference type="Rhea" id="RHEA:13065"/>
        <dbReference type="ChEBI" id="CHEBI:15377"/>
        <dbReference type="ChEBI" id="CHEBI:15378"/>
        <dbReference type="ChEBI" id="CHEBI:30616"/>
        <dbReference type="ChEBI" id="CHEBI:43474"/>
        <dbReference type="ChEBI" id="CHEBI:456216"/>
        <dbReference type="EC" id="5.6.2.4"/>
    </reaction>
</comment>
<dbReference type="GO" id="GO:0009314">
    <property type="term" value="P:response to radiation"/>
    <property type="evidence" value="ECO:0007669"/>
    <property type="project" value="UniProtKB-ARBA"/>
</dbReference>
<feature type="binding site" evidence="11">
    <location>
        <begin position="31"/>
        <end position="38"/>
    </location>
    <ligand>
        <name>ATP</name>
        <dbReference type="ChEBI" id="CHEBI:30616"/>
    </ligand>
</feature>
<dbReference type="InterPro" id="IPR000212">
    <property type="entry name" value="DNA_helicase_UvrD/REP"/>
</dbReference>
<keyword evidence="5 11" id="KW-0067">ATP-binding</keyword>
<evidence type="ECO:0000256" key="9">
    <source>
        <dbReference type="ARBA" id="ARBA00034808"/>
    </source>
</evidence>
<reference evidence="15" key="1">
    <citation type="journal article" date="2014" name="Sci. Data">
        <title>Genomes of diverse isolates of the marine cyanobacterium Prochlorococcus.</title>
        <authorList>
            <person name="Biller S."/>
            <person name="Berube P."/>
            <person name="Thompson J."/>
            <person name="Kelly L."/>
            <person name="Roggensack S."/>
            <person name="Awad L."/>
            <person name="Roache-Johnson K."/>
            <person name="Ding H."/>
            <person name="Giovannoni S.J."/>
            <person name="Moore L.R."/>
            <person name="Chisholm S.W."/>
        </authorList>
    </citation>
    <scope>NUCLEOTIDE SEQUENCE [LARGE SCALE GENOMIC DNA]</scope>
    <source>
        <strain evidence="15">MIT 9201</strain>
    </source>
</reference>
<evidence type="ECO:0000256" key="10">
    <source>
        <dbReference type="ARBA" id="ARBA00048988"/>
    </source>
</evidence>
<dbReference type="eggNOG" id="COG0210">
    <property type="taxonomic scope" value="Bacteria"/>
</dbReference>
<dbReference type="GO" id="GO:0005829">
    <property type="term" value="C:cytosol"/>
    <property type="evidence" value="ECO:0007669"/>
    <property type="project" value="TreeGrafter"/>
</dbReference>
<keyword evidence="2 11" id="KW-0547">Nucleotide-binding</keyword>
<accession>A0A0A1ZYR7</accession>
<dbReference type="CDD" id="cd17932">
    <property type="entry name" value="DEXQc_UvrD"/>
    <property type="match status" value="1"/>
</dbReference>
<evidence type="ECO:0000259" key="13">
    <source>
        <dbReference type="PROSITE" id="PS51217"/>
    </source>
</evidence>
<organism evidence="14 15">
    <name type="scientific">Prochlorococcus marinus str. MIT 9201</name>
    <dbReference type="NCBI Taxonomy" id="93057"/>
    <lineage>
        <taxon>Bacteria</taxon>
        <taxon>Bacillati</taxon>
        <taxon>Cyanobacteriota</taxon>
        <taxon>Cyanophyceae</taxon>
        <taxon>Synechococcales</taxon>
        <taxon>Prochlorococcaceae</taxon>
        <taxon>Prochlorococcus</taxon>
    </lineage>
</organism>
<evidence type="ECO:0000256" key="2">
    <source>
        <dbReference type="ARBA" id="ARBA00022741"/>
    </source>
</evidence>
<dbReference type="Pfam" id="PF21196">
    <property type="entry name" value="PcrA_UvrD_tudor"/>
    <property type="match status" value="1"/>
</dbReference>
<keyword evidence="3 11" id="KW-0378">Hydrolase</keyword>
<dbReference type="AlphaFoldDB" id="A0A0A1ZYR7"/>
<dbReference type="RefSeq" id="WP_032522789.1">
    <property type="nucleotide sequence ID" value="NZ_CP138977.1"/>
</dbReference>
<name>A0A0A1ZYR7_PROMR</name>
<feature type="domain" description="UvrD-like helicase ATP-binding" evidence="12">
    <location>
        <begin position="10"/>
        <end position="343"/>
    </location>
</feature>
<dbReference type="OrthoDB" id="9810135at2"/>
<dbReference type="SUPFAM" id="SSF52540">
    <property type="entry name" value="P-loop containing nucleoside triphosphate hydrolases"/>
    <property type="match status" value="1"/>
</dbReference>
<gene>
    <name evidence="14" type="ORF">EU95_1690</name>
</gene>
<dbReference type="PANTHER" id="PTHR11070">
    <property type="entry name" value="UVRD / RECB / PCRA DNA HELICASE FAMILY MEMBER"/>
    <property type="match status" value="1"/>
</dbReference>
<dbReference type="GO" id="GO:0003677">
    <property type="term" value="F:DNA binding"/>
    <property type="evidence" value="ECO:0007669"/>
    <property type="project" value="UniProtKB-KW"/>
</dbReference>
<dbReference type="GO" id="GO:0033202">
    <property type="term" value="C:DNA helicase complex"/>
    <property type="evidence" value="ECO:0007669"/>
    <property type="project" value="TreeGrafter"/>
</dbReference>
<dbReference type="PANTHER" id="PTHR11070:SF2">
    <property type="entry name" value="ATP-DEPENDENT DNA HELICASE SRS2"/>
    <property type="match status" value="1"/>
</dbReference>
<dbReference type="GO" id="GO:0000725">
    <property type="term" value="P:recombinational repair"/>
    <property type="evidence" value="ECO:0007669"/>
    <property type="project" value="TreeGrafter"/>
</dbReference>
<dbReference type="InterPro" id="IPR014016">
    <property type="entry name" value="UvrD-like_ATP-bd"/>
</dbReference>
<dbReference type="STRING" id="93057.EU95_1690"/>
<dbReference type="Pfam" id="PF13361">
    <property type="entry name" value="UvrD_C"/>
    <property type="match status" value="1"/>
</dbReference>
<dbReference type="InterPro" id="IPR014017">
    <property type="entry name" value="DNA_helicase_UvrD-like_C"/>
</dbReference>
<keyword evidence="7" id="KW-0413">Isomerase</keyword>
<feature type="domain" description="UvrD-like helicase C-terminal" evidence="13">
    <location>
        <begin position="344"/>
        <end position="620"/>
    </location>
</feature>
<evidence type="ECO:0000259" key="12">
    <source>
        <dbReference type="PROSITE" id="PS51198"/>
    </source>
</evidence>
<evidence type="ECO:0000256" key="4">
    <source>
        <dbReference type="ARBA" id="ARBA00022806"/>
    </source>
</evidence>
<dbReference type="Gene3D" id="3.40.50.300">
    <property type="entry name" value="P-loop containing nucleotide triphosphate hydrolases"/>
    <property type="match status" value="2"/>
</dbReference>
<proteinExistence type="inferred from homology"/>
<dbReference type="PROSITE" id="PS51217">
    <property type="entry name" value="UVRD_HELICASE_CTER"/>
    <property type="match status" value="1"/>
</dbReference>
<evidence type="ECO:0000313" key="14">
    <source>
        <dbReference type="EMBL" id="KGF94475.1"/>
    </source>
</evidence>
<dbReference type="Gene3D" id="1.10.10.160">
    <property type="match status" value="1"/>
</dbReference>
<dbReference type="Pfam" id="PF00580">
    <property type="entry name" value="UvrD-helicase"/>
    <property type="match status" value="1"/>
</dbReference>
<comment type="caution">
    <text evidence="14">The sequence shown here is derived from an EMBL/GenBank/DDBJ whole genome shotgun (WGS) entry which is preliminary data.</text>
</comment>
<evidence type="ECO:0000256" key="11">
    <source>
        <dbReference type="PROSITE-ProRule" id="PRU00560"/>
    </source>
</evidence>
<evidence type="ECO:0000256" key="8">
    <source>
        <dbReference type="ARBA" id="ARBA00034617"/>
    </source>
</evidence>
<comment type="catalytic activity">
    <reaction evidence="8">
        <text>Couples ATP hydrolysis with the unwinding of duplex DNA by translocating in the 3'-5' direction.</text>
        <dbReference type="EC" id="5.6.2.4"/>
    </reaction>
</comment>
<dbReference type="FunFam" id="1.10.486.10:FF:000003">
    <property type="entry name" value="ATP-dependent DNA helicase"/>
    <property type="match status" value="1"/>
</dbReference>
<evidence type="ECO:0000256" key="6">
    <source>
        <dbReference type="ARBA" id="ARBA00023125"/>
    </source>
</evidence>
<keyword evidence="6" id="KW-0238">DNA-binding</keyword>
<dbReference type="EC" id="5.6.2.4" evidence="9"/>
<dbReference type="FunFam" id="1.10.10.160:FF:000001">
    <property type="entry name" value="ATP-dependent DNA helicase"/>
    <property type="match status" value="1"/>
</dbReference>
<evidence type="ECO:0000256" key="3">
    <source>
        <dbReference type="ARBA" id="ARBA00022801"/>
    </source>
</evidence>
<evidence type="ECO:0000313" key="15">
    <source>
        <dbReference type="Proteomes" id="UP000030355"/>
    </source>
</evidence>
<comment type="similarity">
    <text evidence="1">Belongs to the helicase family. UvrD subfamily.</text>
</comment>
<dbReference type="GO" id="GO:0005524">
    <property type="term" value="F:ATP binding"/>
    <property type="evidence" value="ECO:0007669"/>
    <property type="project" value="UniProtKB-UniRule"/>
</dbReference>
<evidence type="ECO:0000256" key="5">
    <source>
        <dbReference type="ARBA" id="ARBA00022840"/>
    </source>
</evidence>
<dbReference type="InterPro" id="IPR027417">
    <property type="entry name" value="P-loop_NTPase"/>
</dbReference>